<reference evidence="2 3" key="1">
    <citation type="submission" date="2020-04" db="EMBL/GenBank/DDBJ databases">
        <authorList>
            <person name="Yoon J."/>
        </authorList>
    </citation>
    <scope>NUCLEOTIDE SEQUENCE [LARGE SCALE GENOMIC DNA]</scope>
    <source>
        <strain evidence="2 3">KMU-166</strain>
    </source>
</reference>
<dbReference type="SUPFAM" id="SSF52833">
    <property type="entry name" value="Thioredoxin-like"/>
    <property type="match status" value="1"/>
</dbReference>
<dbReference type="PANTHER" id="PTHR12289:SF67">
    <property type="match status" value="1"/>
</dbReference>
<dbReference type="Pfam" id="PF13417">
    <property type="entry name" value="GST_N_3"/>
    <property type="match status" value="1"/>
</dbReference>
<protein>
    <submittedName>
        <fullName evidence="2">Glutathione S-transferase</fullName>
    </submittedName>
</protein>
<accession>A0ABX1GC30</accession>
<feature type="domain" description="GST N-terminal" evidence="1">
    <location>
        <begin position="2"/>
        <end position="67"/>
    </location>
</feature>
<evidence type="ECO:0000259" key="1">
    <source>
        <dbReference type="Pfam" id="PF13417"/>
    </source>
</evidence>
<sequence>MSLFTGKVRAYLRKQHIPFDERMPGSARCIEQVFPAIKRRVVPVVELPDGRLIQDSVDIIDHFDAQATRRFSIYPSAPKQRLAALILDLFGSEGLFKVAMHFRWSFPEGNQAFLQREFGDHIVPGADQAMVLSIAEAGMEPMRKYLPLMGVNAESAALIEAQYDEVLALLNEHFAKHPYLFGGLPCVADYGLLAPLYAHCGRDPYPSAIMKSKAQRVYRWLERMQAPDRDMPEFDDYQELLFPEDGIPDTVCRLLALVGRDFLPELEQTVAVVNRHLEAAPNDISGRCVTAKPHIKMLDTMQYNFRGALLDGMVVPYRLYMLQRITDYFAQLSAAEQDRMVSFYRPLGLAPLLTMKACRRVEREHHIEVWGHAQ</sequence>
<dbReference type="EMBL" id="JAAWWK010000002">
    <property type="protein sequence ID" value="NKI16727.1"/>
    <property type="molecule type" value="Genomic_DNA"/>
</dbReference>
<evidence type="ECO:0000313" key="3">
    <source>
        <dbReference type="Proteomes" id="UP000765845"/>
    </source>
</evidence>
<organism evidence="2 3">
    <name type="scientific">Spongiibacter thalassae</name>
    <dbReference type="NCBI Taxonomy" id="2721624"/>
    <lineage>
        <taxon>Bacteria</taxon>
        <taxon>Pseudomonadati</taxon>
        <taxon>Pseudomonadota</taxon>
        <taxon>Gammaproteobacteria</taxon>
        <taxon>Cellvibrionales</taxon>
        <taxon>Spongiibacteraceae</taxon>
        <taxon>Spongiibacter</taxon>
    </lineage>
</organism>
<name>A0ABX1GC30_9GAMM</name>
<dbReference type="InterPro" id="IPR004045">
    <property type="entry name" value="Glutathione_S-Trfase_N"/>
</dbReference>
<dbReference type="InterPro" id="IPR036249">
    <property type="entry name" value="Thioredoxin-like_sf"/>
</dbReference>
<dbReference type="Proteomes" id="UP000765845">
    <property type="component" value="Unassembled WGS sequence"/>
</dbReference>
<dbReference type="Gene3D" id="1.20.1050.10">
    <property type="match status" value="2"/>
</dbReference>
<gene>
    <name evidence="2" type="ORF">HCU74_04745</name>
</gene>
<dbReference type="PANTHER" id="PTHR12289">
    <property type="entry name" value="METAXIN RELATED"/>
    <property type="match status" value="1"/>
</dbReference>
<dbReference type="Gene3D" id="3.40.30.10">
    <property type="entry name" value="Glutaredoxin"/>
    <property type="match status" value="1"/>
</dbReference>
<dbReference type="InterPro" id="IPR050931">
    <property type="entry name" value="Mito_Protein_Transport_Metaxin"/>
</dbReference>
<comment type="caution">
    <text evidence="2">The sequence shown here is derived from an EMBL/GenBank/DDBJ whole genome shotgun (WGS) entry which is preliminary data.</text>
</comment>
<evidence type="ECO:0000313" key="2">
    <source>
        <dbReference type="EMBL" id="NKI16727.1"/>
    </source>
</evidence>
<proteinExistence type="predicted"/>
<dbReference type="InterPro" id="IPR036282">
    <property type="entry name" value="Glutathione-S-Trfase_C_sf"/>
</dbReference>
<dbReference type="SUPFAM" id="SSF47616">
    <property type="entry name" value="GST C-terminal domain-like"/>
    <property type="match status" value="1"/>
</dbReference>
<keyword evidence="3" id="KW-1185">Reference proteome</keyword>